<keyword evidence="3" id="KW-0067">ATP-binding</keyword>
<dbReference type="GO" id="GO:0004815">
    <property type="term" value="F:aspartate-tRNA ligase activity"/>
    <property type="evidence" value="ECO:0007669"/>
    <property type="project" value="TreeGrafter"/>
</dbReference>
<evidence type="ECO:0000256" key="2">
    <source>
        <dbReference type="ARBA" id="ARBA00022741"/>
    </source>
</evidence>
<organism evidence="7 8">
    <name type="scientific">Salmo trutta</name>
    <name type="common">Brown trout</name>
    <dbReference type="NCBI Taxonomy" id="8032"/>
    <lineage>
        <taxon>Eukaryota</taxon>
        <taxon>Metazoa</taxon>
        <taxon>Chordata</taxon>
        <taxon>Craniata</taxon>
        <taxon>Vertebrata</taxon>
        <taxon>Euteleostomi</taxon>
        <taxon>Actinopterygii</taxon>
        <taxon>Neopterygii</taxon>
        <taxon>Teleostei</taxon>
        <taxon>Protacanthopterygii</taxon>
        <taxon>Salmoniformes</taxon>
        <taxon>Salmonidae</taxon>
        <taxon>Salmoninae</taxon>
        <taxon>Salmo</taxon>
    </lineage>
</organism>
<dbReference type="PANTHER" id="PTHR22594">
    <property type="entry name" value="ASPARTYL/LYSYL-TRNA SYNTHETASE"/>
    <property type="match status" value="1"/>
</dbReference>
<evidence type="ECO:0000256" key="1">
    <source>
        <dbReference type="ARBA" id="ARBA00022598"/>
    </source>
</evidence>
<dbReference type="PANTHER" id="PTHR22594:SF5">
    <property type="entry name" value="ASPARTATE--TRNA LIGASE, MITOCHONDRIAL"/>
    <property type="match status" value="1"/>
</dbReference>
<dbReference type="SUPFAM" id="SSF55681">
    <property type="entry name" value="Class II aaRS and biotin synthetases"/>
    <property type="match status" value="1"/>
</dbReference>
<evidence type="ECO:0000256" key="5">
    <source>
        <dbReference type="ARBA" id="ARBA00023146"/>
    </source>
</evidence>
<evidence type="ECO:0000313" key="8">
    <source>
        <dbReference type="Proteomes" id="UP000472277"/>
    </source>
</evidence>
<dbReference type="InterPro" id="IPR012340">
    <property type="entry name" value="NA-bd_OB-fold"/>
</dbReference>
<accession>A0A674C1Z7</accession>
<dbReference type="Ensembl" id="ENSSTUT00000082634.1">
    <property type="protein sequence ID" value="ENSSTUP00000077589.1"/>
    <property type="gene ID" value="ENSSTUG00000034148.1"/>
</dbReference>
<reference evidence="7" key="2">
    <citation type="submission" date="2025-09" db="UniProtKB">
        <authorList>
            <consortium name="Ensembl"/>
        </authorList>
    </citation>
    <scope>IDENTIFICATION</scope>
</reference>
<dbReference type="GeneTree" id="ENSGT01030000234618"/>
<keyword evidence="2" id="KW-0547">Nucleotide-binding</keyword>
<dbReference type="GO" id="GO:0005524">
    <property type="term" value="F:ATP binding"/>
    <property type="evidence" value="ECO:0007669"/>
    <property type="project" value="UniProtKB-KW"/>
</dbReference>
<dbReference type="InterPro" id="IPR045864">
    <property type="entry name" value="aa-tRNA-synth_II/BPL/LPL"/>
</dbReference>
<keyword evidence="1" id="KW-0436">Ligase</keyword>
<proteinExistence type="predicted"/>
<feature type="domain" description="Aminoacyl-tRNA synthetase class II (D/K/N)" evidence="6">
    <location>
        <begin position="249"/>
        <end position="307"/>
    </location>
</feature>
<name>A0A674C1Z7_SALTR</name>
<dbReference type="AlphaFoldDB" id="A0A674C1Z7"/>
<sequence length="346" mass="39410">TQLIMMSMLNIEQSHTCGELRPAHVGEEVTLWLDFSGLAKMYLKKALCDLHPESVIRVKGTARLQPDGQENKMPTGEVEVLAESVEILNVCHQLPCEIKDFVKYNLRLRSQLVMKIRDDLCYVHGGLWMLKTPTLFKRTPWGAKKFVVPSREPGQFYSLPQSLQQFKQHLMVAVIDRYFQLARCYRDEGSKPDRQPEFTQGLVQYAWPVLVGSNNLLLLLRFVGQIKICIRTFFISIQKHLKSKDQEPLKKTARSQFNQDDPSLLSHLLEALDSGAHPHGGIAWGLDHLVSIIVGTPSIRDVIAFPKSFRGNDLMSHAPDFVSENQRKPYHISVKWPADGEGNQEK</sequence>
<dbReference type="SUPFAM" id="SSF50249">
    <property type="entry name" value="Nucleic acid-binding proteins"/>
    <property type="match status" value="1"/>
</dbReference>
<dbReference type="GO" id="GO:0005739">
    <property type="term" value="C:mitochondrion"/>
    <property type="evidence" value="ECO:0007669"/>
    <property type="project" value="TreeGrafter"/>
</dbReference>
<keyword evidence="8" id="KW-1185">Reference proteome</keyword>
<dbReference type="Pfam" id="PF00152">
    <property type="entry name" value="tRNA-synt_2"/>
    <property type="match status" value="2"/>
</dbReference>
<dbReference type="Gene3D" id="3.30.930.10">
    <property type="entry name" value="Bira Bifunctional Protein, Domain 2"/>
    <property type="match status" value="2"/>
</dbReference>
<keyword evidence="4" id="KW-0648">Protein biosynthesis</keyword>
<dbReference type="Proteomes" id="UP000472277">
    <property type="component" value="Chromosome 21"/>
</dbReference>
<reference evidence="7" key="1">
    <citation type="submission" date="2025-08" db="UniProtKB">
        <authorList>
            <consortium name="Ensembl"/>
        </authorList>
    </citation>
    <scope>IDENTIFICATION</scope>
</reference>
<dbReference type="InterPro" id="IPR004364">
    <property type="entry name" value="Aa-tRNA-synt_II"/>
</dbReference>
<evidence type="ECO:0000256" key="4">
    <source>
        <dbReference type="ARBA" id="ARBA00022917"/>
    </source>
</evidence>
<keyword evidence="5" id="KW-0030">Aminoacyl-tRNA synthetase</keyword>
<evidence type="ECO:0000313" key="7">
    <source>
        <dbReference type="Ensembl" id="ENSSTUP00000077589.1"/>
    </source>
</evidence>
<evidence type="ECO:0000256" key="3">
    <source>
        <dbReference type="ARBA" id="ARBA00022840"/>
    </source>
</evidence>
<evidence type="ECO:0000259" key="6">
    <source>
        <dbReference type="Pfam" id="PF00152"/>
    </source>
</evidence>
<protein>
    <submittedName>
        <fullName evidence="7">Aspartyl-tRNA synthetase 2, mitochondrial</fullName>
    </submittedName>
</protein>
<gene>
    <name evidence="7" type="primary">DARS2</name>
</gene>
<dbReference type="GO" id="GO:0006422">
    <property type="term" value="P:aspartyl-tRNA aminoacylation"/>
    <property type="evidence" value="ECO:0007669"/>
    <property type="project" value="TreeGrafter"/>
</dbReference>
<feature type="domain" description="Aminoacyl-tRNA synthetase class II (D/K/N)" evidence="6">
    <location>
        <begin position="101"/>
        <end position="200"/>
    </location>
</feature>
<dbReference type="Gene3D" id="2.40.50.140">
    <property type="entry name" value="Nucleic acid-binding proteins"/>
    <property type="match status" value="1"/>
</dbReference>